<dbReference type="PANTHER" id="PTHR39639:SF1">
    <property type="entry name" value="DUF262 DOMAIN-CONTAINING PROTEIN"/>
    <property type="match status" value="1"/>
</dbReference>
<dbReference type="EMBL" id="JBHTMO010000001">
    <property type="protein sequence ID" value="MFD1392039.1"/>
    <property type="molecule type" value="Genomic_DNA"/>
</dbReference>
<evidence type="ECO:0000259" key="1">
    <source>
        <dbReference type="Pfam" id="PF03235"/>
    </source>
</evidence>
<comment type="caution">
    <text evidence="2">The sequence shown here is derived from an EMBL/GenBank/DDBJ whole genome shotgun (WGS) entry which is preliminary data.</text>
</comment>
<feature type="domain" description="GmrSD restriction endonucleases N-terminal" evidence="1">
    <location>
        <begin position="18"/>
        <end position="167"/>
    </location>
</feature>
<protein>
    <submittedName>
        <fullName evidence="2">DUF262 domain-containing protein</fullName>
    </submittedName>
</protein>
<keyword evidence="3" id="KW-1185">Reference proteome</keyword>
<dbReference type="InterPro" id="IPR004919">
    <property type="entry name" value="GmrSD_N"/>
</dbReference>
<accession>A0ABW4B4U6</accession>
<proteinExistence type="predicted"/>
<sequence>MRSKPDSMSILEAYDQYRKHNLLVNRLYQRKLVWTQQEKQLLIDSIFKQYALPSFLFSKSADSPDTLEILDGMQRLTAIFDFIENRIDYNGKYFDIDAFPAARLAAQRKAFKPQTDKTLLLSNEKSVDFVGYALSTNIIDASRDETIDLFRRINSQGRLLSNQDRRRSGVTSEFSSIVDSLSSSIRGDISSEIIDLMKMPSISLTDSSQQNGYGISIDDMFWFKTGILNRQNIRHSDDEELIADLVASVLSDRPFAASQENFDRLYSEDDSMAKTLEVNLKEYGAKRLQENFLHVFSVINEILIVHQPKDTNFKKTVSKSHTNTNPAKYAFYAFFMAVFNLVIGQNQYPSNFEGIWNGILGLEQSLRRGSHSANVNERTSNIDSVKGRISNFFTLSEQEKNHASSEYVLTRLLAEANGESSLFEFKIGFYNDIPNKKSSFNPDVISKICKVATSLANTPQKRDKYIFIGIADSDESAQLYQKRHEKPIFKIGKNYIVGVERDLFLSELKWDSYLQKIITLIQKQPISKEMRVMLTSPNTYAVNGLRVLAFRITSTRTPEKYEDKYYERIGNSVSEVSDSDRLIQLTKLLNSNE</sequence>
<dbReference type="Gene3D" id="3.30.950.30">
    <property type="entry name" value="Schlafen, AAA domain"/>
    <property type="match status" value="1"/>
</dbReference>
<dbReference type="Pfam" id="PF03235">
    <property type="entry name" value="GmrSD_N"/>
    <property type="match status" value="1"/>
</dbReference>
<name>A0ABW4B4U6_9LACO</name>
<dbReference type="InterPro" id="IPR038461">
    <property type="entry name" value="Schlafen_AlbA_2_dom_sf"/>
</dbReference>
<reference evidence="3" key="1">
    <citation type="journal article" date="2019" name="Int. J. Syst. Evol. Microbiol.">
        <title>The Global Catalogue of Microorganisms (GCM) 10K type strain sequencing project: providing services to taxonomists for standard genome sequencing and annotation.</title>
        <authorList>
            <consortium name="The Broad Institute Genomics Platform"/>
            <consortium name="The Broad Institute Genome Sequencing Center for Infectious Disease"/>
            <person name="Wu L."/>
            <person name="Ma J."/>
        </authorList>
    </citation>
    <scope>NUCLEOTIDE SEQUENCE [LARGE SCALE GENOMIC DNA]</scope>
    <source>
        <strain evidence="3">CCM 8911</strain>
    </source>
</reference>
<evidence type="ECO:0000313" key="3">
    <source>
        <dbReference type="Proteomes" id="UP001597249"/>
    </source>
</evidence>
<organism evidence="2 3">
    <name type="scientific">Lacticaseibacillus jixianensis</name>
    <dbReference type="NCBI Taxonomy" id="2486012"/>
    <lineage>
        <taxon>Bacteria</taxon>
        <taxon>Bacillati</taxon>
        <taxon>Bacillota</taxon>
        <taxon>Bacilli</taxon>
        <taxon>Lactobacillales</taxon>
        <taxon>Lactobacillaceae</taxon>
        <taxon>Lacticaseibacillus</taxon>
    </lineage>
</organism>
<gene>
    <name evidence="2" type="ORF">ACFQ3L_00350</name>
</gene>
<dbReference type="Proteomes" id="UP001597249">
    <property type="component" value="Unassembled WGS sequence"/>
</dbReference>
<dbReference type="RefSeq" id="WP_125584496.1">
    <property type="nucleotide sequence ID" value="NZ_JBHTMO010000001.1"/>
</dbReference>
<dbReference type="PANTHER" id="PTHR39639">
    <property type="entry name" value="CHROMOSOME 16, WHOLE GENOME SHOTGUN SEQUENCE"/>
    <property type="match status" value="1"/>
</dbReference>
<evidence type="ECO:0000313" key="2">
    <source>
        <dbReference type="EMBL" id="MFD1392039.1"/>
    </source>
</evidence>